<accession>A0ABW5KT41</accession>
<proteinExistence type="inferred from homology"/>
<dbReference type="PANTHER" id="PTHR11705:SF143">
    <property type="entry name" value="SLL0236 PROTEIN"/>
    <property type="match status" value="1"/>
</dbReference>
<dbReference type="Proteomes" id="UP001597472">
    <property type="component" value="Unassembled WGS sequence"/>
</dbReference>
<evidence type="ECO:0000259" key="8">
    <source>
        <dbReference type="PROSITE" id="PS52035"/>
    </source>
</evidence>
<evidence type="ECO:0000256" key="3">
    <source>
        <dbReference type="ARBA" id="ARBA00022670"/>
    </source>
</evidence>
<evidence type="ECO:0000313" key="9">
    <source>
        <dbReference type="EMBL" id="MFD2550930.1"/>
    </source>
</evidence>
<keyword evidence="9" id="KW-0121">Carboxypeptidase</keyword>
<evidence type="ECO:0000256" key="7">
    <source>
        <dbReference type="PROSITE-ProRule" id="PRU01379"/>
    </source>
</evidence>
<evidence type="ECO:0000256" key="1">
    <source>
        <dbReference type="ARBA" id="ARBA00001947"/>
    </source>
</evidence>
<evidence type="ECO:0000256" key="5">
    <source>
        <dbReference type="ARBA" id="ARBA00022833"/>
    </source>
</evidence>
<organism evidence="9 10">
    <name type="scientific">Bizionia sediminis</name>
    <dbReference type="NCBI Taxonomy" id="1737064"/>
    <lineage>
        <taxon>Bacteria</taxon>
        <taxon>Pseudomonadati</taxon>
        <taxon>Bacteroidota</taxon>
        <taxon>Flavobacteriia</taxon>
        <taxon>Flavobacteriales</taxon>
        <taxon>Flavobacteriaceae</taxon>
        <taxon>Bizionia</taxon>
    </lineage>
</organism>
<dbReference type="SUPFAM" id="SSF53187">
    <property type="entry name" value="Zn-dependent exopeptidases"/>
    <property type="match status" value="1"/>
</dbReference>
<dbReference type="Gene3D" id="3.40.630.10">
    <property type="entry name" value="Zn peptidases"/>
    <property type="match status" value="1"/>
</dbReference>
<dbReference type="RefSeq" id="WP_376891896.1">
    <property type="nucleotide sequence ID" value="NZ_JBHULS010000001.1"/>
</dbReference>
<gene>
    <name evidence="9" type="ORF">ACFSQP_03780</name>
</gene>
<comment type="caution">
    <text evidence="9">The sequence shown here is derived from an EMBL/GenBank/DDBJ whole genome shotgun (WGS) entry which is preliminary data.</text>
</comment>
<comment type="cofactor">
    <cofactor evidence="1">
        <name>Zn(2+)</name>
        <dbReference type="ChEBI" id="CHEBI:29105"/>
    </cofactor>
</comment>
<feature type="active site" description="Proton donor/acceptor" evidence="7">
    <location>
        <position position="236"/>
    </location>
</feature>
<evidence type="ECO:0000313" key="10">
    <source>
        <dbReference type="Proteomes" id="UP001597472"/>
    </source>
</evidence>
<comment type="similarity">
    <text evidence="2 7">Belongs to the peptidase M14 family.</text>
</comment>
<reference evidence="10" key="1">
    <citation type="journal article" date="2019" name="Int. J. Syst. Evol. Microbiol.">
        <title>The Global Catalogue of Microorganisms (GCM) 10K type strain sequencing project: providing services to taxonomists for standard genome sequencing and annotation.</title>
        <authorList>
            <consortium name="The Broad Institute Genomics Platform"/>
            <consortium name="The Broad Institute Genome Sequencing Center for Infectious Disease"/>
            <person name="Wu L."/>
            <person name="Ma J."/>
        </authorList>
    </citation>
    <scope>NUCLEOTIDE SEQUENCE [LARGE SCALE GENOMIC DNA]</scope>
    <source>
        <strain evidence="10">KCTC 42587</strain>
    </source>
</reference>
<keyword evidence="3" id="KW-0645">Protease</keyword>
<keyword evidence="5" id="KW-0862">Zinc</keyword>
<keyword evidence="10" id="KW-1185">Reference proteome</keyword>
<protein>
    <submittedName>
        <fullName evidence="9">M14 metallopeptidase family protein</fullName>
        <ecNumber evidence="9">3.4.17.-</ecNumber>
    </submittedName>
</protein>
<evidence type="ECO:0000256" key="6">
    <source>
        <dbReference type="ARBA" id="ARBA00023049"/>
    </source>
</evidence>
<evidence type="ECO:0000256" key="4">
    <source>
        <dbReference type="ARBA" id="ARBA00022801"/>
    </source>
</evidence>
<feature type="domain" description="Peptidase M14" evidence="8">
    <location>
        <begin position="18"/>
        <end position="264"/>
    </location>
</feature>
<dbReference type="EC" id="3.4.17.-" evidence="9"/>
<dbReference type="EMBL" id="JBHULS010000001">
    <property type="protein sequence ID" value="MFD2550930.1"/>
    <property type="molecule type" value="Genomic_DNA"/>
</dbReference>
<evidence type="ECO:0000256" key="2">
    <source>
        <dbReference type="ARBA" id="ARBA00005988"/>
    </source>
</evidence>
<keyword evidence="4 9" id="KW-0378">Hydrolase</keyword>
<sequence>MFSNFENELYIQEALQHRYITNDMIVPLLKALPKNYDVQEMGTSVKGRPIYSVKVGSGAQRILVWSQMHGNESTTTKALFDFFKYAKAHPTILHHLTLYIIPILNPDGAAAYRRTNANEVDLNRDAQNLSQPESLLLRQCFNTFKPHYCFNMHDQRSIFNVGNMPKPATMAFLAPAADEDRSFTHSRKIAMSLIATINASLQSFIPQQVALYDDAFNPNCVGDAFQQAGVPTILFEAGHYPNDYGRDTTRCFVLHAFVVALQTIASGAVSPANYLEYQQIPNNNKRFLDVVLRNVEHKGMVTDIGVQYQEILKNNQVAFLPEVVKIEVLSHFYGHKDYDAKGAKISKLDGSPLFVGLKETSVLLNNTQYSLL</sequence>
<dbReference type="InterPro" id="IPR000834">
    <property type="entry name" value="Peptidase_M14"/>
</dbReference>
<dbReference type="CDD" id="cd06239">
    <property type="entry name" value="M14-like"/>
    <property type="match status" value="1"/>
</dbReference>
<dbReference type="Pfam" id="PF00246">
    <property type="entry name" value="Peptidase_M14"/>
    <property type="match status" value="1"/>
</dbReference>
<keyword evidence="6" id="KW-0482">Metalloprotease</keyword>
<name>A0ABW5KT41_9FLAO</name>
<dbReference type="PANTHER" id="PTHR11705">
    <property type="entry name" value="PROTEASE FAMILY M14 CARBOXYPEPTIDASE A,B"/>
    <property type="match status" value="1"/>
</dbReference>
<dbReference type="GO" id="GO:0004180">
    <property type="term" value="F:carboxypeptidase activity"/>
    <property type="evidence" value="ECO:0007669"/>
    <property type="project" value="UniProtKB-KW"/>
</dbReference>
<dbReference type="PROSITE" id="PS52035">
    <property type="entry name" value="PEPTIDASE_M14"/>
    <property type="match status" value="1"/>
</dbReference>